<dbReference type="PANTHER" id="PTHR37984:SF5">
    <property type="entry name" value="PROTEIN NYNRIN-LIKE"/>
    <property type="match status" value="1"/>
</dbReference>
<keyword evidence="5" id="KW-0460">Magnesium</keyword>
<reference evidence="15" key="1">
    <citation type="journal article" date="2019" name="Sci. Rep.">
        <title>Draft genome of Tanacetum cinerariifolium, the natural source of mosquito coil.</title>
        <authorList>
            <person name="Yamashiro T."/>
            <person name="Shiraishi A."/>
            <person name="Satake H."/>
            <person name="Nakayama K."/>
        </authorList>
    </citation>
    <scope>NUCLEOTIDE SEQUENCE</scope>
</reference>
<dbReference type="GO" id="GO:0003887">
    <property type="term" value="F:DNA-directed DNA polymerase activity"/>
    <property type="evidence" value="ECO:0007669"/>
    <property type="project" value="UniProtKB-KW"/>
</dbReference>
<feature type="non-terminal residue" evidence="15">
    <location>
        <position position="367"/>
    </location>
</feature>
<dbReference type="PANTHER" id="PTHR37984">
    <property type="entry name" value="PROTEIN CBG26694"/>
    <property type="match status" value="1"/>
</dbReference>
<evidence type="ECO:0000313" key="15">
    <source>
        <dbReference type="EMBL" id="GFA29725.1"/>
    </source>
</evidence>
<dbReference type="InterPro" id="IPR050951">
    <property type="entry name" value="Retrovirus_Pol_polyprotein"/>
</dbReference>
<evidence type="ECO:0000256" key="10">
    <source>
        <dbReference type="ARBA" id="ARBA00023172"/>
    </source>
</evidence>
<dbReference type="EMBL" id="BKCJ010400197">
    <property type="protein sequence ID" value="GFA29725.1"/>
    <property type="molecule type" value="Genomic_DNA"/>
</dbReference>
<dbReference type="InterPro" id="IPR041577">
    <property type="entry name" value="RT_RNaseH_2"/>
</dbReference>
<evidence type="ECO:0000256" key="3">
    <source>
        <dbReference type="ARBA" id="ARBA00022750"/>
    </source>
</evidence>
<dbReference type="GO" id="GO:0006310">
    <property type="term" value="P:DNA recombination"/>
    <property type="evidence" value="ECO:0007669"/>
    <property type="project" value="UniProtKB-KW"/>
</dbReference>
<feature type="domain" description="Tf2-1-like SH3-like" evidence="14">
    <location>
        <begin position="265"/>
        <end position="320"/>
    </location>
</feature>
<keyword evidence="10" id="KW-0233">DNA recombination</keyword>
<feature type="domain" description="Integrase zinc-binding" evidence="13">
    <location>
        <begin position="193"/>
        <end position="228"/>
    </location>
</feature>
<dbReference type="Pfam" id="PF24626">
    <property type="entry name" value="SH3_Tf2-1"/>
    <property type="match status" value="1"/>
</dbReference>
<evidence type="ECO:0000256" key="4">
    <source>
        <dbReference type="ARBA" id="ARBA00022801"/>
    </source>
</evidence>
<dbReference type="GO" id="GO:0015074">
    <property type="term" value="P:DNA integration"/>
    <property type="evidence" value="ECO:0007669"/>
    <property type="project" value="UniProtKB-KW"/>
</dbReference>
<comment type="caution">
    <text evidence="15">The sequence shown here is derived from an EMBL/GenBank/DDBJ whole genome shotgun (WGS) entry which is preliminary data.</text>
</comment>
<dbReference type="GO" id="GO:0006508">
    <property type="term" value="P:proteolysis"/>
    <property type="evidence" value="ECO:0007669"/>
    <property type="project" value="UniProtKB-KW"/>
</dbReference>
<keyword evidence="11" id="KW-0511">Multifunctional enzyme</keyword>
<keyword evidence="8" id="KW-0239">DNA-directed DNA polymerase</keyword>
<keyword evidence="7" id="KW-0695">RNA-directed DNA polymerase</keyword>
<dbReference type="AlphaFoldDB" id="A0A699JE60"/>
<sequence>MCIDYRELNKLTVKNHSIKFLGHVIDRSGVYIDLAKIKSIKSWDAPTTPMEKYEWGKEEEEAFKTLKRNLCSAPILPLSEGTKDFVVYCDASLKGYGAVLMQREKVIAYASRQLKVHEENYATHNLELGAVVFALRLWRHYSYRTKCVQMLVDALSRKERIKQLGVRALMMTIHNDLPKRIREAQEGTMKKKYDKMYQDLKPLYWWPNMNADIATYVSKCLTSAKVKAEHQNLSGLLQQHEIPVWNGQKSYVDKRLKSLEFKVDDMVLLKVSPWKGVVRFRNREKLSQRYIGPFKIQARVGLVAYTLELPKELKEIQKPVKVMDREFKRLKHSRIPIVKVRWNSQSGPEITWEREDQIKKKYTHLFT</sequence>
<dbReference type="Pfam" id="PF17919">
    <property type="entry name" value="RT_RNaseH_2"/>
    <property type="match status" value="1"/>
</dbReference>
<evidence type="ECO:0000259" key="14">
    <source>
        <dbReference type="Pfam" id="PF24626"/>
    </source>
</evidence>
<feature type="domain" description="Reverse transcriptase/retrotransposon-derived protein RNase H-like" evidence="12">
    <location>
        <begin position="55"/>
        <end position="146"/>
    </location>
</feature>
<dbReference type="InterPro" id="IPR056924">
    <property type="entry name" value="SH3_Tf2-1"/>
</dbReference>
<evidence type="ECO:0000256" key="1">
    <source>
        <dbReference type="ARBA" id="ARBA00022670"/>
    </source>
</evidence>
<dbReference type="InterPro" id="IPR043502">
    <property type="entry name" value="DNA/RNA_pol_sf"/>
</dbReference>
<organism evidence="15">
    <name type="scientific">Tanacetum cinerariifolium</name>
    <name type="common">Dalmatian daisy</name>
    <name type="synonym">Chrysanthemum cinerariifolium</name>
    <dbReference type="NCBI Taxonomy" id="118510"/>
    <lineage>
        <taxon>Eukaryota</taxon>
        <taxon>Viridiplantae</taxon>
        <taxon>Streptophyta</taxon>
        <taxon>Embryophyta</taxon>
        <taxon>Tracheophyta</taxon>
        <taxon>Spermatophyta</taxon>
        <taxon>Magnoliopsida</taxon>
        <taxon>eudicotyledons</taxon>
        <taxon>Gunneridae</taxon>
        <taxon>Pentapetalae</taxon>
        <taxon>asterids</taxon>
        <taxon>campanulids</taxon>
        <taxon>Asterales</taxon>
        <taxon>Asteraceae</taxon>
        <taxon>Asteroideae</taxon>
        <taxon>Anthemideae</taxon>
        <taxon>Anthemidinae</taxon>
        <taxon>Tanacetum</taxon>
    </lineage>
</organism>
<evidence type="ECO:0000256" key="11">
    <source>
        <dbReference type="ARBA" id="ARBA00023268"/>
    </source>
</evidence>
<evidence type="ECO:0000256" key="2">
    <source>
        <dbReference type="ARBA" id="ARBA00022723"/>
    </source>
</evidence>
<gene>
    <name evidence="15" type="ORF">Tci_601697</name>
</gene>
<protein>
    <recommendedName>
        <fullName evidence="16">Reverse transcriptase domain-containing protein</fullName>
    </recommendedName>
</protein>
<evidence type="ECO:0000256" key="8">
    <source>
        <dbReference type="ARBA" id="ARBA00022932"/>
    </source>
</evidence>
<keyword evidence="6" id="KW-0229">DNA integration</keyword>
<evidence type="ECO:0000256" key="6">
    <source>
        <dbReference type="ARBA" id="ARBA00022908"/>
    </source>
</evidence>
<accession>A0A699JE60</accession>
<keyword evidence="2" id="KW-0479">Metal-binding</keyword>
<keyword evidence="3" id="KW-0064">Aspartyl protease</keyword>
<evidence type="ECO:0000259" key="12">
    <source>
        <dbReference type="Pfam" id="PF17919"/>
    </source>
</evidence>
<evidence type="ECO:0008006" key="16">
    <source>
        <dbReference type="Google" id="ProtNLM"/>
    </source>
</evidence>
<evidence type="ECO:0000256" key="7">
    <source>
        <dbReference type="ARBA" id="ARBA00022918"/>
    </source>
</evidence>
<dbReference type="Gene3D" id="1.10.340.70">
    <property type="match status" value="1"/>
</dbReference>
<dbReference type="GO" id="GO:0003964">
    <property type="term" value="F:RNA-directed DNA polymerase activity"/>
    <property type="evidence" value="ECO:0007669"/>
    <property type="project" value="UniProtKB-KW"/>
</dbReference>
<dbReference type="GO" id="GO:0004190">
    <property type="term" value="F:aspartic-type endopeptidase activity"/>
    <property type="evidence" value="ECO:0007669"/>
    <property type="project" value="UniProtKB-KW"/>
</dbReference>
<dbReference type="GO" id="GO:0003677">
    <property type="term" value="F:DNA binding"/>
    <property type="evidence" value="ECO:0007669"/>
    <property type="project" value="UniProtKB-KW"/>
</dbReference>
<evidence type="ECO:0000256" key="9">
    <source>
        <dbReference type="ARBA" id="ARBA00023125"/>
    </source>
</evidence>
<dbReference type="InterPro" id="IPR041588">
    <property type="entry name" value="Integrase_H2C2"/>
</dbReference>
<proteinExistence type="predicted"/>
<evidence type="ECO:0000256" key="5">
    <source>
        <dbReference type="ARBA" id="ARBA00022842"/>
    </source>
</evidence>
<evidence type="ECO:0000259" key="13">
    <source>
        <dbReference type="Pfam" id="PF17921"/>
    </source>
</evidence>
<keyword evidence="8" id="KW-0548">Nucleotidyltransferase</keyword>
<dbReference type="Pfam" id="PF17921">
    <property type="entry name" value="Integrase_H2C2"/>
    <property type="match status" value="1"/>
</dbReference>
<keyword evidence="9" id="KW-0238">DNA-binding</keyword>
<name>A0A699JE60_TANCI</name>
<dbReference type="GO" id="GO:0046872">
    <property type="term" value="F:metal ion binding"/>
    <property type="evidence" value="ECO:0007669"/>
    <property type="project" value="UniProtKB-KW"/>
</dbReference>
<keyword evidence="1" id="KW-0645">Protease</keyword>
<dbReference type="SUPFAM" id="SSF56672">
    <property type="entry name" value="DNA/RNA polymerases"/>
    <property type="match status" value="1"/>
</dbReference>
<keyword evidence="8" id="KW-0808">Transferase</keyword>
<keyword evidence="4" id="KW-0378">Hydrolase</keyword>